<dbReference type="EMBL" id="JTJC03000001">
    <property type="protein sequence ID" value="NHC34314.1"/>
    <property type="molecule type" value="Genomic_DNA"/>
</dbReference>
<protein>
    <submittedName>
        <fullName evidence="2">DUF1887 family protein</fullName>
    </submittedName>
</protein>
<evidence type="ECO:0000313" key="2">
    <source>
        <dbReference type="EMBL" id="NHC34314.1"/>
    </source>
</evidence>
<sequence length="407" mass="46335">MLEPYQVDRLFLLIGENPLPNWVAAVSLLRDGGTPYLIHTTHTQKQAVYLAHLLNRDVSKIQTAQPICLGDRHANAHHICQRIQALVERLPGRFGLNYTGGTKTMAVHAYRTLQAIQPDAVFSYLDPHKLAICIDSDRDDCLYIPVSVRLSLAQILQLHGLTWKTEQPPIATPTLPQAATALAKLHGNLQLAKTWRNWCHQELRSKARQGNIWQREAELAQLPPLSLQNLPEAFQQVLCQYFDASQTISLSIACQGRFKQLRQVCEWLDGTWLEHYVLQQIQAIAPLHGIHESKMSLHIKDPARPYSQWDKFEFDVAFMRDYQLFALSCTTTDKHSLCKQKLFEAALRARQLGGAEARVALVCCHDRPELLKTELEIVTRDQKLAVFGRQDLEHLSQKIADWIGQNN</sequence>
<evidence type="ECO:0000259" key="1">
    <source>
        <dbReference type="Pfam" id="PF09002"/>
    </source>
</evidence>
<proteinExistence type="predicted"/>
<gene>
    <name evidence="2" type="ORF">QH73_0006515</name>
</gene>
<reference evidence="2 3" key="1">
    <citation type="journal article" date="2015" name="Genome Announc.">
        <title>Draft Genome Sequence of the Terrestrial Cyanobacterium Scytonema millei VB511283, Isolated from Eastern India.</title>
        <authorList>
            <person name="Sen D."/>
            <person name="Chandrababunaidu M.M."/>
            <person name="Singh D."/>
            <person name="Sanghi N."/>
            <person name="Ghorai A."/>
            <person name="Mishra G.P."/>
            <person name="Madduluri M."/>
            <person name="Adhikary S.P."/>
            <person name="Tripathy S."/>
        </authorList>
    </citation>
    <scope>NUCLEOTIDE SEQUENCE [LARGE SCALE GENOMIC DNA]</scope>
    <source>
        <strain evidence="2 3">VB511283</strain>
    </source>
</reference>
<feature type="domain" description="Card1 endonuclease" evidence="1">
    <location>
        <begin position="267"/>
        <end position="403"/>
    </location>
</feature>
<dbReference type="Gene3D" id="3.40.1350.10">
    <property type="match status" value="1"/>
</dbReference>
<dbReference type="GO" id="GO:0003676">
    <property type="term" value="F:nucleic acid binding"/>
    <property type="evidence" value="ECO:0007669"/>
    <property type="project" value="InterPro"/>
</dbReference>
<name>A0A9X5E3A4_9CYAN</name>
<dbReference type="Pfam" id="PF09002">
    <property type="entry name" value="Card1_endonuc"/>
    <property type="match status" value="1"/>
</dbReference>
<comment type="caution">
    <text evidence="2">The sequence shown here is derived from an EMBL/GenBank/DDBJ whole genome shotgun (WGS) entry which is preliminary data.</text>
</comment>
<dbReference type="AlphaFoldDB" id="A0A9X5E3A4"/>
<accession>A0A9X5E3A4</accession>
<evidence type="ECO:0000313" key="3">
    <source>
        <dbReference type="Proteomes" id="UP000031532"/>
    </source>
</evidence>
<dbReference type="Proteomes" id="UP000031532">
    <property type="component" value="Unassembled WGS sequence"/>
</dbReference>
<dbReference type="SUPFAM" id="SSF52980">
    <property type="entry name" value="Restriction endonuclease-like"/>
    <property type="match status" value="1"/>
</dbReference>
<dbReference type="InterPro" id="IPR011856">
    <property type="entry name" value="tRNA_endonuc-like_dom_sf"/>
</dbReference>
<dbReference type="InterPro" id="IPR011335">
    <property type="entry name" value="Restrct_endonuc-II-like"/>
</dbReference>
<organism evidence="2 3">
    <name type="scientific">Scytonema millei VB511283</name>
    <dbReference type="NCBI Taxonomy" id="1245923"/>
    <lineage>
        <taxon>Bacteria</taxon>
        <taxon>Bacillati</taxon>
        <taxon>Cyanobacteriota</taxon>
        <taxon>Cyanophyceae</taxon>
        <taxon>Nostocales</taxon>
        <taxon>Scytonemataceae</taxon>
        <taxon>Scytonema</taxon>
    </lineage>
</organism>
<dbReference type="RefSeq" id="WP_039717480.1">
    <property type="nucleotide sequence ID" value="NZ_JTJC03000001.1"/>
</dbReference>
<dbReference type="OrthoDB" id="9797116at2"/>
<dbReference type="InterPro" id="IPR015093">
    <property type="entry name" value="Card1_endonucl_dom"/>
</dbReference>
<dbReference type="Gene3D" id="3.40.50.10770">
    <property type="entry name" value="Hypothetical protein VC1899 like domain (Restriction endonuclease-like)"/>
    <property type="match status" value="1"/>
</dbReference>
<keyword evidence="3" id="KW-1185">Reference proteome</keyword>